<evidence type="ECO:0000313" key="1">
    <source>
        <dbReference type="EMBL" id="KAI9916908.1"/>
    </source>
</evidence>
<dbReference type="EMBL" id="CM047581">
    <property type="protein sequence ID" value="KAI9916908.1"/>
    <property type="molecule type" value="Genomic_DNA"/>
</dbReference>
<evidence type="ECO:0000313" key="2">
    <source>
        <dbReference type="Proteomes" id="UP001163321"/>
    </source>
</evidence>
<sequence>MRDQNDRYVRQLLNELLAVLTAKMRPRAFDPHLHKLLSYWYLSLLDVNADVAVLAKEAFNTLFPETSIQKSVLHEHLAAMIK</sequence>
<comment type="caution">
    <text evidence="1">The sequence shown here is derived from an EMBL/GenBank/DDBJ whole genome shotgun (WGS) entry which is preliminary data.</text>
</comment>
<keyword evidence="2" id="KW-1185">Reference proteome</keyword>
<gene>
    <name evidence="1" type="ORF">PsorP6_017860</name>
</gene>
<name>A0ACC0WG49_9STRA</name>
<protein>
    <submittedName>
        <fullName evidence="1">Uncharacterized protein</fullName>
    </submittedName>
</protein>
<reference evidence="1 2" key="1">
    <citation type="journal article" date="2022" name="bioRxiv">
        <title>The genome of the oomycete Peronosclerospora sorghi, a cosmopolitan pathogen of maize and sorghum, is inflated with dispersed pseudogenes.</title>
        <authorList>
            <person name="Fletcher K."/>
            <person name="Martin F."/>
            <person name="Isakeit T."/>
            <person name="Cavanaugh K."/>
            <person name="Magill C."/>
            <person name="Michelmore R."/>
        </authorList>
    </citation>
    <scope>NUCLEOTIDE SEQUENCE [LARGE SCALE GENOMIC DNA]</scope>
    <source>
        <strain evidence="1">P6</strain>
    </source>
</reference>
<dbReference type="Proteomes" id="UP001163321">
    <property type="component" value="Chromosome 2"/>
</dbReference>
<organism evidence="1 2">
    <name type="scientific">Peronosclerospora sorghi</name>
    <dbReference type="NCBI Taxonomy" id="230839"/>
    <lineage>
        <taxon>Eukaryota</taxon>
        <taxon>Sar</taxon>
        <taxon>Stramenopiles</taxon>
        <taxon>Oomycota</taxon>
        <taxon>Peronosporomycetes</taxon>
        <taxon>Peronosporales</taxon>
        <taxon>Peronosporaceae</taxon>
        <taxon>Peronosclerospora</taxon>
    </lineage>
</organism>
<accession>A0ACC0WG49</accession>
<proteinExistence type="predicted"/>